<gene>
    <name evidence="2" type="ORF">ACFSQJ_10490</name>
</gene>
<dbReference type="PANTHER" id="PTHR30383">
    <property type="entry name" value="THIOESTERASE 1/PROTEASE 1/LYSOPHOSPHOLIPASE L1"/>
    <property type="match status" value="1"/>
</dbReference>
<evidence type="ECO:0000313" key="2">
    <source>
        <dbReference type="EMBL" id="MFD2587361.1"/>
    </source>
</evidence>
<dbReference type="InterPro" id="IPR051532">
    <property type="entry name" value="Ester_Hydrolysis_Enzymes"/>
</dbReference>
<evidence type="ECO:0000259" key="1">
    <source>
        <dbReference type="Pfam" id="PF13472"/>
    </source>
</evidence>
<organism evidence="2 3">
    <name type="scientific">Croceitalea marina</name>
    <dbReference type="NCBI Taxonomy" id="1775166"/>
    <lineage>
        <taxon>Bacteria</taxon>
        <taxon>Pseudomonadati</taxon>
        <taxon>Bacteroidota</taxon>
        <taxon>Flavobacteriia</taxon>
        <taxon>Flavobacteriales</taxon>
        <taxon>Flavobacteriaceae</taxon>
        <taxon>Croceitalea</taxon>
    </lineage>
</organism>
<dbReference type="SUPFAM" id="SSF52266">
    <property type="entry name" value="SGNH hydrolase"/>
    <property type="match status" value="1"/>
</dbReference>
<dbReference type="Proteomes" id="UP001597526">
    <property type="component" value="Unassembled WGS sequence"/>
</dbReference>
<evidence type="ECO:0000313" key="3">
    <source>
        <dbReference type="Proteomes" id="UP001597526"/>
    </source>
</evidence>
<feature type="domain" description="SGNH hydrolase-type esterase" evidence="1">
    <location>
        <begin position="37"/>
        <end position="233"/>
    </location>
</feature>
<proteinExistence type="predicted"/>
<dbReference type="PANTHER" id="PTHR30383:SF5">
    <property type="entry name" value="SGNH HYDROLASE-TYPE ESTERASE DOMAIN-CONTAINING PROTEIN"/>
    <property type="match status" value="1"/>
</dbReference>
<dbReference type="RefSeq" id="WP_377766899.1">
    <property type="nucleotide sequence ID" value="NZ_JBHULB010000013.1"/>
</dbReference>
<accession>A0ABW5MX48</accession>
<dbReference type="EMBL" id="JBHULB010000013">
    <property type="protein sequence ID" value="MFD2587361.1"/>
    <property type="molecule type" value="Genomic_DNA"/>
</dbReference>
<comment type="caution">
    <text evidence="2">The sequence shown here is derived from an EMBL/GenBank/DDBJ whole genome shotgun (WGS) entry which is preliminary data.</text>
</comment>
<dbReference type="InterPro" id="IPR013830">
    <property type="entry name" value="SGNH_hydro"/>
</dbReference>
<dbReference type="InterPro" id="IPR036514">
    <property type="entry name" value="SGNH_hydro_sf"/>
</dbReference>
<protein>
    <submittedName>
        <fullName evidence="2">GDSL-type esterase/lipase family protein</fullName>
    </submittedName>
</protein>
<dbReference type="Pfam" id="PF13472">
    <property type="entry name" value="Lipase_GDSL_2"/>
    <property type="match status" value="1"/>
</dbReference>
<keyword evidence="3" id="KW-1185">Reference proteome</keyword>
<dbReference type="Gene3D" id="3.40.50.1110">
    <property type="entry name" value="SGNH hydrolase"/>
    <property type="match status" value="1"/>
</dbReference>
<name>A0ABW5MX48_9FLAO</name>
<sequence>MIKISISASLILSSLELFLSCNSKTNFPFKKGSRIGFFGDSITYADHNGYVELLQEYFKKNYPDYVLELVNLGKNSETITGLTESEHPGPRPFLFDRLDHELEAHSLNVAFFCYGINCGIYQPPSEMIFEKYRTGLQLFLNKAHEKNIGVYLIGPPPLLLRSLSNNKNFGPYNWQNPYPNYEEEVLSEFRKILFNFKHPAILKKINIHNTLAKASTKAYGTDPIHPNAIGHKIIFEEVIKALGLKKLLKIASTILIICAIL</sequence>
<reference evidence="3" key="1">
    <citation type="journal article" date="2019" name="Int. J. Syst. Evol. Microbiol.">
        <title>The Global Catalogue of Microorganisms (GCM) 10K type strain sequencing project: providing services to taxonomists for standard genome sequencing and annotation.</title>
        <authorList>
            <consortium name="The Broad Institute Genomics Platform"/>
            <consortium name="The Broad Institute Genome Sequencing Center for Infectious Disease"/>
            <person name="Wu L."/>
            <person name="Ma J."/>
        </authorList>
    </citation>
    <scope>NUCLEOTIDE SEQUENCE [LARGE SCALE GENOMIC DNA]</scope>
    <source>
        <strain evidence="3">KCTC 52368</strain>
    </source>
</reference>